<reference evidence="5 6" key="1">
    <citation type="submission" date="2022-03" db="EMBL/GenBank/DDBJ databases">
        <title>Hymenobactersp. isolated from the air.</title>
        <authorList>
            <person name="Won M."/>
            <person name="Kwon S.-W."/>
        </authorList>
    </citation>
    <scope>NUCLEOTIDE SEQUENCE [LARGE SCALE GENOMIC DNA]</scope>
    <source>
        <strain evidence="5 6">KACC 21982</strain>
    </source>
</reference>
<keyword evidence="2" id="KW-0378">Hydrolase</keyword>
<keyword evidence="3" id="KW-0464">Manganese</keyword>
<dbReference type="Proteomes" id="UP000831113">
    <property type="component" value="Chromosome"/>
</dbReference>
<name>A0ABY4CVW9_9BACT</name>
<dbReference type="PIRSF" id="PIRSF036979">
    <property type="entry name" value="Arginase"/>
    <property type="match status" value="1"/>
</dbReference>
<evidence type="ECO:0000313" key="6">
    <source>
        <dbReference type="Proteomes" id="UP000831113"/>
    </source>
</evidence>
<keyword evidence="6" id="KW-1185">Reference proteome</keyword>
<accession>A0ABY4CVW9</accession>
<organism evidence="5 6">
    <name type="scientific">Hymenobacter tibetensis</name>
    <dbReference type="NCBI Taxonomy" id="497967"/>
    <lineage>
        <taxon>Bacteria</taxon>
        <taxon>Pseudomonadati</taxon>
        <taxon>Bacteroidota</taxon>
        <taxon>Cytophagia</taxon>
        <taxon>Cytophagales</taxon>
        <taxon>Hymenobacteraceae</taxon>
        <taxon>Hymenobacter</taxon>
    </lineage>
</organism>
<evidence type="ECO:0000313" key="5">
    <source>
        <dbReference type="EMBL" id="UOG73136.1"/>
    </source>
</evidence>
<dbReference type="EMBL" id="CP094669">
    <property type="protein sequence ID" value="UOG73136.1"/>
    <property type="molecule type" value="Genomic_DNA"/>
</dbReference>
<dbReference type="Pfam" id="PF00491">
    <property type="entry name" value="Arginase"/>
    <property type="match status" value="1"/>
</dbReference>
<evidence type="ECO:0000256" key="4">
    <source>
        <dbReference type="PROSITE-ProRule" id="PRU00742"/>
    </source>
</evidence>
<protein>
    <submittedName>
        <fullName evidence="5">Arginase family protein</fullName>
    </submittedName>
</protein>
<dbReference type="InterPro" id="IPR023696">
    <property type="entry name" value="Ureohydrolase_dom_sf"/>
</dbReference>
<evidence type="ECO:0000256" key="1">
    <source>
        <dbReference type="ARBA" id="ARBA00022723"/>
    </source>
</evidence>
<sequence length="277" mass="29601">MLISIIAVPYDSAWKNRRMGAGPQHLLDQGIETVVQQAGGQVRVQQVQAEDEFQTEIHTSFGLYQQVARQTKEAVDAHQFPLVLAGNCGVALGVTAGLSGRVGVLWFDAHGDFHTPETSQSGFLDGMGLATLTGHCWSTLAASIPGFRPVQPTHVVHVGGRAFEPAEEAALHAAGVCLVTADAVETDTFEKALARLQTQVDQVYVHIDLDVLDKRYVGSANSYAVEGGLKVEALEAALLQVKRLMPIGAVTFASYDPSADTTNQVSKAALRLVKSLL</sequence>
<dbReference type="InterPro" id="IPR006035">
    <property type="entry name" value="Ureohydrolase"/>
</dbReference>
<dbReference type="PROSITE" id="PS51409">
    <property type="entry name" value="ARGINASE_2"/>
    <property type="match status" value="1"/>
</dbReference>
<dbReference type="RefSeq" id="WP_243795050.1">
    <property type="nucleotide sequence ID" value="NZ_CP094669.1"/>
</dbReference>
<evidence type="ECO:0000256" key="2">
    <source>
        <dbReference type="ARBA" id="ARBA00022801"/>
    </source>
</evidence>
<dbReference type="SUPFAM" id="SSF52768">
    <property type="entry name" value="Arginase/deacetylase"/>
    <property type="match status" value="1"/>
</dbReference>
<dbReference type="Gene3D" id="3.40.800.10">
    <property type="entry name" value="Ureohydrolase domain"/>
    <property type="match status" value="1"/>
</dbReference>
<evidence type="ECO:0000256" key="3">
    <source>
        <dbReference type="ARBA" id="ARBA00023211"/>
    </source>
</evidence>
<proteinExistence type="inferred from homology"/>
<comment type="similarity">
    <text evidence="4">Belongs to the arginase family.</text>
</comment>
<gene>
    <name evidence="5" type="ORF">MTX78_13480</name>
</gene>
<keyword evidence="1" id="KW-0479">Metal-binding</keyword>
<dbReference type="PANTHER" id="PTHR43782:SF3">
    <property type="entry name" value="ARGINASE"/>
    <property type="match status" value="1"/>
</dbReference>
<dbReference type="PANTHER" id="PTHR43782">
    <property type="entry name" value="ARGINASE"/>
    <property type="match status" value="1"/>
</dbReference>